<dbReference type="Proteomes" id="UP000789702">
    <property type="component" value="Unassembled WGS sequence"/>
</dbReference>
<evidence type="ECO:0000313" key="2">
    <source>
        <dbReference type="Proteomes" id="UP000789702"/>
    </source>
</evidence>
<organism evidence="1 2">
    <name type="scientific">Dentiscutata heterogama</name>
    <dbReference type="NCBI Taxonomy" id="1316150"/>
    <lineage>
        <taxon>Eukaryota</taxon>
        <taxon>Fungi</taxon>
        <taxon>Fungi incertae sedis</taxon>
        <taxon>Mucoromycota</taxon>
        <taxon>Glomeromycotina</taxon>
        <taxon>Glomeromycetes</taxon>
        <taxon>Diversisporales</taxon>
        <taxon>Gigasporaceae</taxon>
        <taxon>Dentiscutata</taxon>
    </lineage>
</organism>
<proteinExistence type="predicted"/>
<reference evidence="1" key="1">
    <citation type="submission" date="2021-06" db="EMBL/GenBank/DDBJ databases">
        <authorList>
            <person name="Kallberg Y."/>
            <person name="Tangrot J."/>
            <person name="Rosling A."/>
        </authorList>
    </citation>
    <scope>NUCLEOTIDE SEQUENCE</scope>
    <source>
        <strain evidence="1">IL203A</strain>
    </source>
</reference>
<name>A0ACA9KDY2_9GLOM</name>
<protein>
    <submittedName>
        <fullName evidence="1">10590_t:CDS:1</fullName>
    </submittedName>
</protein>
<evidence type="ECO:0000313" key="1">
    <source>
        <dbReference type="EMBL" id="CAG8466981.1"/>
    </source>
</evidence>
<sequence length="967" mass="112093">MVSKLPPECLYKIFDEFSYSQIGKEKNSFIHLHSIILVNKYWCNVAIPILWRRTFNWIYQKNNYGDKHVHLMSTYISCLPEESRTNLNKLGINSSIIQPTFRSNFDYPSFLQSLQYKWLYNSVNKWLDVHASTDIIRGDNDNETNLHPIFVEELCKLFMKRCTNLLQLSYNHLDDFGEYPIYPVVNMPSFAGASDALANLRHFDFHGCLDPKILKSAAKICKFVKVLSIACCCYDNEGLATFIDQQTHLENLSIEFEQNGIDLPKIRNSLRNKGKDLSALMIRQIFFPLDILGHSPNLTGLFIEDGCDSHRDIFGQFVNWQFFRLTNLFLAIKNVHIGSIVQLINNTCGNLTTVRIVWTKPIDKDNFNLYTETILVSCPRLIAYHGYFDDNEIGKMPEFFEKHKNLEEFHISLYSLTRCEISNMLKKLGKYLPPNLQEIYLPANYVYTTESLESFLESCAAKLCAPLKLTLRCRSTIHEEILSRYVERKIIKNMLFFNSRPRFISFVIILISFFIGFFFLVQQFIQQDDFVKASSNWLKEKFSVYLPVKNKLGHGSLTKILGHQDFPDYQIRLNEPKLCDASVQQYSGYLDVSRKKHFFFWFFESRNDPRNDPVVLWAINEDGADTTFNPYSWNSNASIIFLDQPMNVGYSHGSKVSSTHAASIDVYAFLQIFFQEYPQYAHLDFHVAAAEINNNNQGTSPWILNKKPKSLLHINLESILIGNGMVDPLVQYKYYPDMACNSSYDPVLDISTCDEMRDAYPTCADMIKSCYDGVTATCLTASMYCNRHIVLPYYSTSRNPYDVRKQCEGGDLCYSDIGVIEQYLNRGNVREELGADPWIQYRICSSRVNFRFHMNGDLMKPFHLLLPSLLENDIRILIYAGDADFICNWIGNDAWTKELEWSGKQGFNDAKTRRWKLQGDKSMYAGESRSYKGLTFLRVFEAGHMVPYDQPGPSLDFLNRWLLKKRL</sequence>
<gene>
    <name evidence="1" type="ORF">DHETER_LOCUS1540</name>
</gene>
<keyword evidence="2" id="KW-1185">Reference proteome</keyword>
<dbReference type="EMBL" id="CAJVPU010000951">
    <property type="protein sequence ID" value="CAG8466981.1"/>
    <property type="molecule type" value="Genomic_DNA"/>
</dbReference>
<accession>A0ACA9KDY2</accession>
<comment type="caution">
    <text evidence="1">The sequence shown here is derived from an EMBL/GenBank/DDBJ whole genome shotgun (WGS) entry which is preliminary data.</text>
</comment>